<dbReference type="EMBL" id="JANJYJ010000002">
    <property type="protein sequence ID" value="KAK3226081.1"/>
    <property type="molecule type" value="Genomic_DNA"/>
</dbReference>
<dbReference type="Proteomes" id="UP001281410">
    <property type="component" value="Unassembled WGS sequence"/>
</dbReference>
<keyword evidence="1" id="KW-0812">Transmembrane</keyword>
<protein>
    <submittedName>
        <fullName evidence="2">Uncharacterized protein</fullName>
    </submittedName>
</protein>
<dbReference type="Pfam" id="PF03652">
    <property type="entry name" value="RuvX"/>
    <property type="match status" value="1"/>
</dbReference>
<organism evidence="2 3">
    <name type="scientific">Dipteronia sinensis</name>
    <dbReference type="NCBI Taxonomy" id="43782"/>
    <lineage>
        <taxon>Eukaryota</taxon>
        <taxon>Viridiplantae</taxon>
        <taxon>Streptophyta</taxon>
        <taxon>Embryophyta</taxon>
        <taxon>Tracheophyta</taxon>
        <taxon>Spermatophyta</taxon>
        <taxon>Magnoliopsida</taxon>
        <taxon>eudicotyledons</taxon>
        <taxon>Gunneridae</taxon>
        <taxon>Pentapetalae</taxon>
        <taxon>rosids</taxon>
        <taxon>malvids</taxon>
        <taxon>Sapindales</taxon>
        <taxon>Sapindaceae</taxon>
        <taxon>Hippocastanoideae</taxon>
        <taxon>Acereae</taxon>
        <taxon>Dipteronia</taxon>
    </lineage>
</organism>
<sequence>MFIYLCKRKAFASGLVFNYKLAEKAILSVFITFFTDYETTYDLRKAAMYANFQEGLLALLVIVMFYISQDCGHPKRIIFCLIVNYACVDHGEKKTGLATLQIGSTFAKSLDVINATTSVEEFDLKLKEYVVKYIIDAIVIGDPKPPKKYLVIPNHPFLIVGSMT</sequence>
<comment type="caution">
    <text evidence="2">The sequence shown here is derived from an EMBL/GenBank/DDBJ whole genome shotgun (WGS) entry which is preliminary data.</text>
</comment>
<evidence type="ECO:0000313" key="2">
    <source>
        <dbReference type="EMBL" id="KAK3226081.1"/>
    </source>
</evidence>
<dbReference type="AlphaFoldDB" id="A0AAE0AXJ6"/>
<dbReference type="GO" id="GO:0006364">
    <property type="term" value="P:rRNA processing"/>
    <property type="evidence" value="ECO:0007669"/>
    <property type="project" value="InterPro"/>
</dbReference>
<dbReference type="SUPFAM" id="SSF53098">
    <property type="entry name" value="Ribonuclease H-like"/>
    <property type="match status" value="1"/>
</dbReference>
<dbReference type="Gene3D" id="3.30.420.140">
    <property type="entry name" value="YqgF/RNase H-like domain"/>
    <property type="match status" value="1"/>
</dbReference>
<reference evidence="2" key="1">
    <citation type="journal article" date="2023" name="Plant J.">
        <title>Genome sequences and population genomics provide insights into the demographic history, inbreeding, and mutation load of two 'living fossil' tree species of Dipteronia.</title>
        <authorList>
            <person name="Feng Y."/>
            <person name="Comes H.P."/>
            <person name="Chen J."/>
            <person name="Zhu S."/>
            <person name="Lu R."/>
            <person name="Zhang X."/>
            <person name="Li P."/>
            <person name="Qiu J."/>
            <person name="Olsen K.M."/>
            <person name="Qiu Y."/>
        </authorList>
    </citation>
    <scope>NUCLEOTIDE SEQUENCE</scope>
    <source>
        <strain evidence="2">NBL</strain>
    </source>
</reference>
<keyword evidence="1" id="KW-1133">Transmembrane helix</keyword>
<gene>
    <name evidence="2" type="ORF">Dsin_005943</name>
</gene>
<dbReference type="InterPro" id="IPR012337">
    <property type="entry name" value="RNaseH-like_sf"/>
</dbReference>
<feature type="transmembrane region" description="Helical" evidence="1">
    <location>
        <begin position="46"/>
        <end position="67"/>
    </location>
</feature>
<dbReference type="InterPro" id="IPR005227">
    <property type="entry name" value="YqgF"/>
</dbReference>
<dbReference type="InterPro" id="IPR037027">
    <property type="entry name" value="YqgF/RNaseH-like_dom_sf"/>
</dbReference>
<evidence type="ECO:0000313" key="3">
    <source>
        <dbReference type="Proteomes" id="UP001281410"/>
    </source>
</evidence>
<name>A0AAE0AXJ6_9ROSI</name>
<keyword evidence="3" id="KW-1185">Reference proteome</keyword>
<accession>A0AAE0AXJ6</accession>
<keyword evidence="1" id="KW-0472">Membrane</keyword>
<evidence type="ECO:0000256" key="1">
    <source>
        <dbReference type="SAM" id="Phobius"/>
    </source>
</evidence>
<proteinExistence type="predicted"/>